<accession>X6NUD2</accession>
<reference evidence="1 2" key="1">
    <citation type="journal article" date="2013" name="Curr. Biol.">
        <title>The Genome of the Foraminiferan Reticulomyxa filosa.</title>
        <authorList>
            <person name="Glockner G."/>
            <person name="Hulsmann N."/>
            <person name="Schleicher M."/>
            <person name="Noegel A.A."/>
            <person name="Eichinger L."/>
            <person name="Gallinger C."/>
            <person name="Pawlowski J."/>
            <person name="Sierra R."/>
            <person name="Euteneuer U."/>
            <person name="Pillet L."/>
            <person name="Moustafa A."/>
            <person name="Platzer M."/>
            <person name="Groth M."/>
            <person name="Szafranski K."/>
            <person name="Schliwa M."/>
        </authorList>
    </citation>
    <scope>NUCLEOTIDE SEQUENCE [LARGE SCALE GENOMIC DNA]</scope>
</reference>
<evidence type="ECO:0000313" key="1">
    <source>
        <dbReference type="EMBL" id="ETO29379.1"/>
    </source>
</evidence>
<proteinExistence type="predicted"/>
<dbReference type="AlphaFoldDB" id="X6NUD2"/>
<dbReference type="Proteomes" id="UP000023152">
    <property type="component" value="Unassembled WGS sequence"/>
</dbReference>
<sequence>MFLHITISTYSNLFFPHNPIKIQSNFYENECKRYITCKNEHYNELLEFLKQTKKKYLIFGTFSKTNIKIILKIIINACGSILCFFARFQKKNEVIFLLEKEICCNSTLSNLSKWVSETILLQPSEMQNLHPKVRTRLEWLLRRIVVISQPLNFCLLWSQHKGSAVAETVHQSKEVLKQVYAFLASCSKDKSKLMDKGLFFLFVCLFVFF</sequence>
<name>X6NUD2_RETFI</name>
<comment type="caution">
    <text evidence="1">The sequence shown here is derived from an EMBL/GenBank/DDBJ whole genome shotgun (WGS) entry which is preliminary data.</text>
</comment>
<organism evidence="1 2">
    <name type="scientific">Reticulomyxa filosa</name>
    <dbReference type="NCBI Taxonomy" id="46433"/>
    <lineage>
        <taxon>Eukaryota</taxon>
        <taxon>Sar</taxon>
        <taxon>Rhizaria</taxon>
        <taxon>Retaria</taxon>
        <taxon>Foraminifera</taxon>
        <taxon>Monothalamids</taxon>
        <taxon>Reticulomyxidae</taxon>
        <taxon>Reticulomyxa</taxon>
    </lineage>
</organism>
<gene>
    <name evidence="1" type="ORF">RFI_07743</name>
</gene>
<protein>
    <submittedName>
        <fullName evidence="1">Uncharacterized protein</fullName>
    </submittedName>
</protein>
<evidence type="ECO:0000313" key="2">
    <source>
        <dbReference type="Proteomes" id="UP000023152"/>
    </source>
</evidence>
<keyword evidence="2" id="KW-1185">Reference proteome</keyword>
<dbReference type="EMBL" id="ASPP01006092">
    <property type="protein sequence ID" value="ETO29379.1"/>
    <property type="molecule type" value="Genomic_DNA"/>
</dbReference>